<evidence type="ECO:0000256" key="9">
    <source>
        <dbReference type="ARBA" id="ARBA00023033"/>
    </source>
</evidence>
<feature type="domain" description="Auxiliary Activity family 9 catalytic" evidence="17">
    <location>
        <begin position="20"/>
        <end position="238"/>
    </location>
</feature>
<keyword evidence="5 16" id="KW-0732">Signal</keyword>
<evidence type="ECO:0000256" key="4">
    <source>
        <dbReference type="ARBA" id="ARBA00022723"/>
    </source>
</evidence>
<evidence type="ECO:0000256" key="11">
    <source>
        <dbReference type="ARBA" id="ARBA00023277"/>
    </source>
</evidence>
<dbReference type="PANTHER" id="PTHR33353:SF10">
    <property type="entry name" value="ENDO-BETA-1,4-GLUCANASE D"/>
    <property type="match status" value="1"/>
</dbReference>
<reference evidence="19" key="1">
    <citation type="journal article" date="2020" name="Stud. Mycol.">
        <title>101 Dothideomycetes genomes: A test case for predicting lifestyles and emergence of pathogens.</title>
        <authorList>
            <person name="Haridas S."/>
            <person name="Albert R."/>
            <person name="Binder M."/>
            <person name="Bloem J."/>
            <person name="LaButti K."/>
            <person name="Salamov A."/>
            <person name="Andreopoulos B."/>
            <person name="Baker S."/>
            <person name="Barry K."/>
            <person name="Bills G."/>
            <person name="Bluhm B."/>
            <person name="Cannon C."/>
            <person name="Castanera R."/>
            <person name="Culley D."/>
            <person name="Daum C."/>
            <person name="Ezra D."/>
            <person name="Gonzalez J."/>
            <person name="Henrissat B."/>
            <person name="Kuo A."/>
            <person name="Liang C."/>
            <person name="Lipzen A."/>
            <person name="Lutzoni F."/>
            <person name="Magnuson J."/>
            <person name="Mondo S."/>
            <person name="Nolan M."/>
            <person name="Ohm R."/>
            <person name="Pangilinan J."/>
            <person name="Park H.-J."/>
            <person name="Ramirez L."/>
            <person name="Alfaro M."/>
            <person name="Sun H."/>
            <person name="Tritt A."/>
            <person name="Yoshinaga Y."/>
            <person name="Zwiers L.-H."/>
            <person name="Turgeon B."/>
            <person name="Goodwin S."/>
            <person name="Spatafora J."/>
            <person name="Crous P."/>
            <person name="Grigoriev I."/>
        </authorList>
    </citation>
    <scope>NUCLEOTIDE SEQUENCE [LARGE SCALE GENOMIC DNA]</scope>
    <source>
        <strain evidence="19">CBS 304.66</strain>
    </source>
</reference>
<feature type="signal peptide" evidence="16">
    <location>
        <begin position="1"/>
        <end position="19"/>
    </location>
</feature>
<dbReference type="AlphaFoldDB" id="A0A9P4N570"/>
<keyword evidence="19" id="KW-1185">Reference proteome</keyword>
<evidence type="ECO:0000256" key="1">
    <source>
        <dbReference type="ARBA" id="ARBA00001973"/>
    </source>
</evidence>
<evidence type="ECO:0000256" key="7">
    <source>
        <dbReference type="ARBA" id="ARBA00023002"/>
    </source>
</evidence>
<dbReference type="GO" id="GO:0030245">
    <property type="term" value="P:cellulose catabolic process"/>
    <property type="evidence" value="ECO:0007669"/>
    <property type="project" value="UniProtKB-KW"/>
</dbReference>
<dbReference type="EMBL" id="ML986634">
    <property type="protein sequence ID" value="KAF2262934.1"/>
    <property type="molecule type" value="Genomic_DNA"/>
</dbReference>
<comment type="similarity">
    <text evidence="13">Belongs to the polysaccharide monooxygenase AA9 family.</text>
</comment>
<dbReference type="InterPro" id="IPR005103">
    <property type="entry name" value="AA9_LPMO"/>
</dbReference>
<keyword evidence="11" id="KW-0119">Carbohydrate metabolism</keyword>
<sequence>MKCTSFPVVAALLVLETSAHYMFSHLIVNQSTTPDFKYVRDVGEDPVFAGTADSLGKIAPQFNIDSIDITCGRSAFASATKTQTADVVAGSELGFRLYDSMNPARAYPATIFHPGPAQIYLSKAPNGELENFSGIGEEAEWFKIASFTSASETEWATYQKDSVNFTIPETTPAGKYLLRIEQFMPTSSFNYTQWYVNCAHINIIGRGGGSLQGYDFAKFPGSYDIMDPGLWIGWAQESQTSLSDYIAPGPAVWKG</sequence>
<keyword evidence="3" id="KW-0964">Secreted</keyword>
<evidence type="ECO:0000259" key="17">
    <source>
        <dbReference type="Pfam" id="PF03443"/>
    </source>
</evidence>
<dbReference type="Proteomes" id="UP000800093">
    <property type="component" value="Unassembled WGS sequence"/>
</dbReference>
<proteinExistence type="inferred from homology"/>
<dbReference type="EC" id="1.14.99.56" evidence="15"/>
<evidence type="ECO:0000256" key="12">
    <source>
        <dbReference type="ARBA" id="ARBA00023326"/>
    </source>
</evidence>
<evidence type="ECO:0000256" key="6">
    <source>
        <dbReference type="ARBA" id="ARBA00023001"/>
    </source>
</evidence>
<dbReference type="OrthoDB" id="6038816at2759"/>
<keyword evidence="7" id="KW-0560">Oxidoreductase</keyword>
<keyword evidence="4" id="KW-0479">Metal-binding</keyword>
<evidence type="ECO:0000256" key="8">
    <source>
        <dbReference type="ARBA" id="ARBA00023008"/>
    </source>
</evidence>
<gene>
    <name evidence="18" type="ORF">CC78DRAFT_582130</name>
</gene>
<name>A0A9P4N570_9PLEO</name>
<protein>
    <recommendedName>
        <fullName evidence="15">lytic cellulose monooxygenase (C4-dehydrogenating)</fullName>
        <ecNumber evidence="15">1.14.99.56</ecNumber>
    </recommendedName>
</protein>
<evidence type="ECO:0000256" key="16">
    <source>
        <dbReference type="SAM" id="SignalP"/>
    </source>
</evidence>
<evidence type="ECO:0000256" key="14">
    <source>
        <dbReference type="ARBA" id="ARBA00045077"/>
    </source>
</evidence>
<dbReference type="GO" id="GO:0005576">
    <property type="term" value="C:extracellular region"/>
    <property type="evidence" value="ECO:0007669"/>
    <property type="project" value="UniProtKB-SubCell"/>
</dbReference>
<feature type="chain" id="PRO_5040323230" description="lytic cellulose monooxygenase (C4-dehydrogenating)" evidence="16">
    <location>
        <begin position="20"/>
        <end position="255"/>
    </location>
</feature>
<evidence type="ECO:0000256" key="15">
    <source>
        <dbReference type="ARBA" id="ARBA00047174"/>
    </source>
</evidence>
<dbReference type="GO" id="GO:0004497">
    <property type="term" value="F:monooxygenase activity"/>
    <property type="evidence" value="ECO:0007669"/>
    <property type="project" value="UniProtKB-KW"/>
</dbReference>
<keyword evidence="12" id="KW-0624">Polysaccharide degradation</keyword>
<dbReference type="Gene3D" id="2.70.50.70">
    <property type="match status" value="1"/>
</dbReference>
<dbReference type="InterPro" id="IPR049892">
    <property type="entry name" value="AA9"/>
</dbReference>
<comment type="cofactor">
    <cofactor evidence="1">
        <name>Cu(2+)</name>
        <dbReference type="ChEBI" id="CHEBI:29036"/>
    </cofactor>
</comment>
<comment type="catalytic activity">
    <reaction evidence="14">
        <text>[(1-&gt;4)-beta-D-glucosyl]n+m + reduced acceptor + O2 = 4-dehydro-beta-D-glucosyl-[(1-&gt;4)-beta-D-glucosyl]n-1 + [(1-&gt;4)-beta-D-glucosyl]m + acceptor + H2O.</text>
        <dbReference type="EC" id="1.14.99.56"/>
    </reaction>
</comment>
<keyword evidence="8" id="KW-0186">Copper</keyword>
<evidence type="ECO:0000256" key="10">
    <source>
        <dbReference type="ARBA" id="ARBA00023157"/>
    </source>
</evidence>
<dbReference type="PANTHER" id="PTHR33353">
    <property type="entry name" value="PUTATIVE (AFU_ORTHOLOGUE AFUA_1G12560)-RELATED"/>
    <property type="match status" value="1"/>
</dbReference>
<dbReference type="GO" id="GO:0046872">
    <property type="term" value="F:metal ion binding"/>
    <property type="evidence" value="ECO:0007669"/>
    <property type="project" value="UniProtKB-KW"/>
</dbReference>
<keyword evidence="10" id="KW-1015">Disulfide bond</keyword>
<comment type="caution">
    <text evidence="18">The sequence shown here is derived from an EMBL/GenBank/DDBJ whole genome shotgun (WGS) entry which is preliminary data.</text>
</comment>
<dbReference type="Pfam" id="PF03443">
    <property type="entry name" value="AA9"/>
    <property type="match status" value="1"/>
</dbReference>
<evidence type="ECO:0000313" key="19">
    <source>
        <dbReference type="Proteomes" id="UP000800093"/>
    </source>
</evidence>
<evidence type="ECO:0000256" key="3">
    <source>
        <dbReference type="ARBA" id="ARBA00022525"/>
    </source>
</evidence>
<accession>A0A9P4N570</accession>
<evidence type="ECO:0000256" key="13">
    <source>
        <dbReference type="ARBA" id="ARBA00044502"/>
    </source>
</evidence>
<evidence type="ECO:0000313" key="18">
    <source>
        <dbReference type="EMBL" id="KAF2262934.1"/>
    </source>
</evidence>
<keyword evidence="9" id="KW-0503">Monooxygenase</keyword>
<evidence type="ECO:0000256" key="2">
    <source>
        <dbReference type="ARBA" id="ARBA00004613"/>
    </source>
</evidence>
<comment type="subcellular location">
    <subcellularLocation>
        <location evidence="2">Secreted</location>
    </subcellularLocation>
</comment>
<evidence type="ECO:0000256" key="5">
    <source>
        <dbReference type="ARBA" id="ARBA00022729"/>
    </source>
</evidence>
<organism evidence="18 19">
    <name type="scientific">Lojkania enalia</name>
    <dbReference type="NCBI Taxonomy" id="147567"/>
    <lineage>
        <taxon>Eukaryota</taxon>
        <taxon>Fungi</taxon>
        <taxon>Dikarya</taxon>
        <taxon>Ascomycota</taxon>
        <taxon>Pezizomycotina</taxon>
        <taxon>Dothideomycetes</taxon>
        <taxon>Pleosporomycetidae</taxon>
        <taxon>Pleosporales</taxon>
        <taxon>Pleosporales incertae sedis</taxon>
        <taxon>Lojkania</taxon>
    </lineage>
</organism>
<keyword evidence="6" id="KW-0136">Cellulose degradation</keyword>